<dbReference type="RefSeq" id="WP_255931518.1">
    <property type="nucleotide sequence ID" value="NZ_JANFNH010000041.1"/>
</dbReference>
<evidence type="ECO:0000256" key="1">
    <source>
        <dbReference type="SAM" id="SignalP"/>
    </source>
</evidence>
<evidence type="ECO:0000313" key="2">
    <source>
        <dbReference type="EMBL" id="MCQ4045390.1"/>
    </source>
</evidence>
<keyword evidence="3" id="KW-1185">Reference proteome</keyword>
<sequence>MAPLAVAVLIPAGAHAFNADVALVLVVVIRQSVHPNERPCALDGRTHRAGSWCPQARAGGWSRRPTRKGATVAITPARPAEPLAVRPYSVADQDAVLALVEGDRLPGQPQATPGMLDQALAGHSPVDGDWWAELDTPRTDVVHDPNGRVRGVVS</sequence>
<comment type="caution">
    <text evidence="2">The sequence shown here is derived from an EMBL/GenBank/DDBJ whole genome shotgun (WGS) entry which is preliminary data.</text>
</comment>
<feature type="chain" id="PRO_5046034824" evidence="1">
    <location>
        <begin position="17"/>
        <end position="154"/>
    </location>
</feature>
<organism evidence="2 3">
    <name type="scientific">Streptantibioticus rubrisoli</name>
    <dbReference type="NCBI Taxonomy" id="1387313"/>
    <lineage>
        <taxon>Bacteria</taxon>
        <taxon>Bacillati</taxon>
        <taxon>Actinomycetota</taxon>
        <taxon>Actinomycetes</taxon>
        <taxon>Kitasatosporales</taxon>
        <taxon>Streptomycetaceae</taxon>
        <taxon>Streptantibioticus</taxon>
    </lineage>
</organism>
<dbReference type="Proteomes" id="UP001206206">
    <property type="component" value="Unassembled WGS sequence"/>
</dbReference>
<dbReference type="EMBL" id="JANFNH010000041">
    <property type="protein sequence ID" value="MCQ4045390.1"/>
    <property type="molecule type" value="Genomic_DNA"/>
</dbReference>
<proteinExistence type="predicted"/>
<reference evidence="2 3" key="1">
    <citation type="submission" date="2022-06" db="EMBL/GenBank/DDBJ databases">
        <title>Draft genome sequence of type strain Streptomyces rubrisoli DSM 42083.</title>
        <authorList>
            <person name="Duangmal K."/>
            <person name="Klaysubun C."/>
        </authorList>
    </citation>
    <scope>NUCLEOTIDE SEQUENCE [LARGE SCALE GENOMIC DNA]</scope>
    <source>
        <strain evidence="2 3">DSM 42083</strain>
    </source>
</reference>
<gene>
    <name evidence="2" type="ORF">NON19_26000</name>
</gene>
<accession>A0ABT1PM77</accession>
<feature type="signal peptide" evidence="1">
    <location>
        <begin position="1"/>
        <end position="16"/>
    </location>
</feature>
<evidence type="ECO:0000313" key="3">
    <source>
        <dbReference type="Proteomes" id="UP001206206"/>
    </source>
</evidence>
<name>A0ABT1PM77_9ACTN</name>
<keyword evidence="1" id="KW-0732">Signal</keyword>
<protein>
    <submittedName>
        <fullName evidence="2">Uncharacterized protein</fullName>
    </submittedName>
</protein>